<evidence type="ECO:0000256" key="4">
    <source>
        <dbReference type="ARBA" id="ARBA00004496"/>
    </source>
</evidence>
<dbReference type="Proteomes" id="UP000825002">
    <property type="component" value="Unassembled WGS sequence"/>
</dbReference>
<reference evidence="24 25" key="1">
    <citation type="submission" date="2020-10" db="EMBL/GenBank/DDBJ databases">
        <authorList>
            <person name="Klimov P.B."/>
            <person name="Dyachkov S.M."/>
            <person name="Chetverikov P.E."/>
        </authorList>
    </citation>
    <scope>NUCLEOTIDE SEQUENCE [LARGE SCALE GENOMIC DNA]</scope>
    <source>
        <strain evidence="24">BMOC 18-1129-001#AD2665</strain>
        <tissue evidence="24">Entire mites</tissue>
    </source>
</reference>
<accession>A0ABQ7S546</accession>
<evidence type="ECO:0000256" key="5">
    <source>
        <dbReference type="ARBA" id="ARBA00010774"/>
    </source>
</evidence>
<dbReference type="Gene3D" id="3.60.10.10">
    <property type="entry name" value="Endonuclease/exonuclease/phosphatase"/>
    <property type="match status" value="2"/>
</dbReference>
<feature type="compositionally biased region" description="Polar residues" evidence="22">
    <location>
        <begin position="1"/>
        <end position="11"/>
    </location>
</feature>
<evidence type="ECO:0000256" key="3">
    <source>
        <dbReference type="ARBA" id="ARBA00004123"/>
    </source>
</evidence>
<dbReference type="PANTHER" id="PTHR12121:SF100">
    <property type="entry name" value="POLY(A)-SPECIFIC RIBONUCLEASE"/>
    <property type="match status" value="1"/>
</dbReference>
<keyword evidence="25" id="KW-1185">Reference proteome</keyword>
<evidence type="ECO:0000313" key="24">
    <source>
        <dbReference type="EMBL" id="KAG9508539.1"/>
    </source>
</evidence>
<evidence type="ECO:0000256" key="22">
    <source>
        <dbReference type="SAM" id="MobiDB-lite"/>
    </source>
</evidence>
<keyword evidence="13" id="KW-0269">Exonuclease</keyword>
<dbReference type="SUPFAM" id="SSF56219">
    <property type="entry name" value="DNase I-like"/>
    <property type="match status" value="1"/>
</dbReference>
<name>A0ABQ7S546_9ACAR</name>
<keyword evidence="18" id="KW-0539">Nucleus</keyword>
<dbReference type="PANTHER" id="PTHR12121">
    <property type="entry name" value="CARBON CATABOLITE REPRESSOR PROTEIN 4"/>
    <property type="match status" value="1"/>
</dbReference>
<evidence type="ECO:0000256" key="9">
    <source>
        <dbReference type="ARBA" id="ARBA00022722"/>
    </source>
</evidence>
<evidence type="ECO:0000256" key="1">
    <source>
        <dbReference type="ARBA" id="ARBA00001663"/>
    </source>
</evidence>
<evidence type="ECO:0000256" key="15">
    <source>
        <dbReference type="ARBA" id="ARBA00022884"/>
    </source>
</evidence>
<evidence type="ECO:0000256" key="10">
    <source>
        <dbReference type="ARBA" id="ARBA00022723"/>
    </source>
</evidence>
<dbReference type="InterPro" id="IPR003591">
    <property type="entry name" value="Leu-rich_rpt_typical-subtyp"/>
</dbReference>
<feature type="compositionally biased region" description="Low complexity" evidence="22">
    <location>
        <begin position="564"/>
        <end position="581"/>
    </location>
</feature>
<evidence type="ECO:0000256" key="21">
    <source>
        <dbReference type="ARBA" id="ARBA00033317"/>
    </source>
</evidence>
<feature type="domain" description="Endonuclease/exonuclease/phosphatase" evidence="23">
    <location>
        <begin position="200"/>
        <end position="355"/>
    </location>
</feature>
<dbReference type="EMBL" id="JAIFTH010001424">
    <property type="protein sequence ID" value="KAG9508539.1"/>
    <property type="molecule type" value="Genomic_DNA"/>
</dbReference>
<comment type="cofactor">
    <cofactor evidence="2">
        <name>Mg(2+)</name>
        <dbReference type="ChEBI" id="CHEBI:18420"/>
    </cofactor>
</comment>
<dbReference type="Pfam" id="PF03372">
    <property type="entry name" value="Exo_endo_phos"/>
    <property type="match status" value="1"/>
</dbReference>
<dbReference type="Gene3D" id="3.80.10.10">
    <property type="entry name" value="Ribonuclease Inhibitor"/>
    <property type="match status" value="1"/>
</dbReference>
<evidence type="ECO:0000256" key="20">
    <source>
        <dbReference type="ARBA" id="ARBA00031469"/>
    </source>
</evidence>
<keyword evidence="8" id="KW-0433">Leucine-rich repeat</keyword>
<keyword evidence="9" id="KW-0540">Nuclease</keyword>
<comment type="similarity">
    <text evidence="5">Belongs to the CCR4/nocturin family.</text>
</comment>
<feature type="region of interest" description="Disordered" evidence="22">
    <location>
        <begin position="431"/>
        <end position="450"/>
    </location>
</feature>
<dbReference type="InterPro" id="IPR050410">
    <property type="entry name" value="CCR4/nocturin_mRNA_transcr"/>
</dbReference>
<evidence type="ECO:0000259" key="23">
    <source>
        <dbReference type="Pfam" id="PF03372"/>
    </source>
</evidence>
<evidence type="ECO:0000256" key="18">
    <source>
        <dbReference type="ARBA" id="ARBA00023242"/>
    </source>
</evidence>
<evidence type="ECO:0000256" key="14">
    <source>
        <dbReference type="ARBA" id="ARBA00022842"/>
    </source>
</evidence>
<feature type="region of interest" description="Disordered" evidence="22">
    <location>
        <begin position="632"/>
        <end position="655"/>
    </location>
</feature>
<keyword evidence="14" id="KW-0460">Magnesium</keyword>
<dbReference type="SMART" id="SM00369">
    <property type="entry name" value="LRR_TYP"/>
    <property type="match status" value="3"/>
</dbReference>
<protein>
    <recommendedName>
        <fullName evidence="6">poly(A)-specific ribonuclease</fullName>
        <ecNumber evidence="6">3.1.13.4</ecNumber>
    </recommendedName>
    <alternativeName>
        <fullName evidence="19">Carbon catabolite repressor protein 4</fullName>
    </alternativeName>
    <alternativeName>
        <fullName evidence="20">Cytoplasmic deadenylase</fullName>
    </alternativeName>
    <alternativeName>
        <fullName evidence="21">Glucose-repressible alcohol dehydrogenase transcriptional effector</fullName>
    </alternativeName>
</protein>
<evidence type="ECO:0000256" key="13">
    <source>
        <dbReference type="ARBA" id="ARBA00022839"/>
    </source>
</evidence>
<evidence type="ECO:0000256" key="8">
    <source>
        <dbReference type="ARBA" id="ARBA00022614"/>
    </source>
</evidence>
<keyword evidence="17" id="KW-0804">Transcription</keyword>
<evidence type="ECO:0000256" key="2">
    <source>
        <dbReference type="ARBA" id="ARBA00001946"/>
    </source>
</evidence>
<organism evidence="24 25">
    <name type="scientific">Fragariocoptes setiger</name>
    <dbReference type="NCBI Taxonomy" id="1670756"/>
    <lineage>
        <taxon>Eukaryota</taxon>
        <taxon>Metazoa</taxon>
        <taxon>Ecdysozoa</taxon>
        <taxon>Arthropoda</taxon>
        <taxon>Chelicerata</taxon>
        <taxon>Arachnida</taxon>
        <taxon>Acari</taxon>
        <taxon>Acariformes</taxon>
        <taxon>Trombidiformes</taxon>
        <taxon>Prostigmata</taxon>
        <taxon>Eupodina</taxon>
        <taxon>Eriophyoidea</taxon>
        <taxon>Phytoptidae</taxon>
        <taxon>Fragariocoptes</taxon>
    </lineage>
</organism>
<gene>
    <name evidence="24" type="primary">CNOT6</name>
    <name evidence="24" type="ORF">GZH46_02961</name>
</gene>
<keyword evidence="11" id="KW-0677">Repeat</keyword>
<dbReference type="Pfam" id="PF13855">
    <property type="entry name" value="LRR_8"/>
    <property type="match status" value="1"/>
</dbReference>
<dbReference type="EC" id="3.1.13.4" evidence="6"/>
<dbReference type="CDD" id="cd09097">
    <property type="entry name" value="Deadenylase_CCR4"/>
    <property type="match status" value="1"/>
</dbReference>
<dbReference type="InterPro" id="IPR036691">
    <property type="entry name" value="Endo/exonu/phosph_ase_sf"/>
</dbReference>
<dbReference type="InterPro" id="IPR001611">
    <property type="entry name" value="Leu-rich_rpt"/>
</dbReference>
<sequence length="759" mass="84574">MMKLFNNNKLVPSSDAHNPRRVHTILSPDELASGKRPKQWKELEITGGVRNLSPQLWSMTHLTSLYLNDNHLQRIPPDISRLTMLKHLDLSHNKLRNVPPQIGELVLLKELLLNNNSLRSLPYEMGKLFQMQKLCLKNNPLNSDLLAIYHEPGGVQKLITYLLDNLAAMYPAPKPAQRPWTLMEQPVDRSRPSCMFTVMCYNVLCDKYATRQLYGYCPSWALNWEYRRHSIMEELKANSADIIALQEVETEQYHQFFLHELKQEGYEGIFSPKSRAKTMSESERKYVDGCAIFYRTSKFSLISEHLIEFNQLAMANAEGSDDMLNRVMTKDNIALAALLQIKEGAFDSLQETSNNPSVAPGAVGAAAGGHSLSSPSPMNQQQLHQRRLLVCAAHMYWDPQFCDVKIIQTIMLTHELQAIANKAASDLLSLSKHNNNSNSRNNNNSVGSSNNLATNQTMLNGCNDNVSSSTMANNNMEQTNNGAIGNCNDTSETIANNNFADGNTSDQLGADIIPLILCGDFNSLPESSVVEFLNNGCISADHRDFKKLAYKDCLRKICNSNSSALSSTQHSHQSQYSSTASKVSPPVAHVTTSSAPSSASEDKSTSSSSSTSSHTRTDLLTNNFNSITTTISSSNNSCQRNNNHDPNSLLTSTNSSESNVYTHPFAIGSAYSGEGSMPYTNYTFHFKGVIDYIFYSKNLMSVLGVSGFDKSWLVDNNITGLPHPYFPSDHLPLYIELEILPTPRTQNSENFQHKNMPRR</sequence>
<comment type="subcellular location">
    <subcellularLocation>
        <location evidence="4">Cytoplasm</location>
    </subcellularLocation>
    <subcellularLocation>
        <location evidence="3">Nucleus</location>
    </subcellularLocation>
</comment>
<evidence type="ECO:0000256" key="12">
    <source>
        <dbReference type="ARBA" id="ARBA00022801"/>
    </source>
</evidence>
<evidence type="ECO:0000313" key="25">
    <source>
        <dbReference type="Proteomes" id="UP000825002"/>
    </source>
</evidence>
<comment type="catalytic activity">
    <reaction evidence="1">
        <text>Exonucleolytic cleavage of poly(A) to 5'-AMP.</text>
        <dbReference type="EC" id="3.1.13.4"/>
    </reaction>
</comment>
<feature type="compositionally biased region" description="Low complexity" evidence="22">
    <location>
        <begin position="591"/>
        <end position="614"/>
    </location>
</feature>
<feature type="compositionally biased region" description="Low complexity" evidence="22">
    <location>
        <begin position="356"/>
        <end position="377"/>
    </location>
</feature>
<evidence type="ECO:0000256" key="6">
    <source>
        <dbReference type="ARBA" id="ARBA00012161"/>
    </source>
</evidence>
<evidence type="ECO:0000256" key="7">
    <source>
        <dbReference type="ARBA" id="ARBA00022490"/>
    </source>
</evidence>
<evidence type="ECO:0000256" key="16">
    <source>
        <dbReference type="ARBA" id="ARBA00023015"/>
    </source>
</evidence>
<proteinExistence type="inferred from homology"/>
<dbReference type="InterPro" id="IPR005135">
    <property type="entry name" value="Endo/exonuclease/phosphatase"/>
</dbReference>
<keyword evidence="10" id="KW-0479">Metal-binding</keyword>
<dbReference type="SUPFAM" id="SSF52058">
    <property type="entry name" value="L domain-like"/>
    <property type="match status" value="1"/>
</dbReference>
<evidence type="ECO:0000256" key="19">
    <source>
        <dbReference type="ARBA" id="ARBA00030493"/>
    </source>
</evidence>
<feature type="region of interest" description="Disordered" evidence="22">
    <location>
        <begin position="1"/>
        <end position="20"/>
    </location>
</feature>
<evidence type="ECO:0000256" key="11">
    <source>
        <dbReference type="ARBA" id="ARBA00022737"/>
    </source>
</evidence>
<dbReference type="InterPro" id="IPR032675">
    <property type="entry name" value="LRR_dom_sf"/>
</dbReference>
<feature type="region of interest" description="Disordered" evidence="22">
    <location>
        <begin position="564"/>
        <end position="617"/>
    </location>
</feature>
<evidence type="ECO:0000256" key="17">
    <source>
        <dbReference type="ARBA" id="ARBA00023163"/>
    </source>
</evidence>
<keyword evidence="16" id="KW-0805">Transcription regulation</keyword>
<dbReference type="PROSITE" id="PS51450">
    <property type="entry name" value="LRR"/>
    <property type="match status" value="2"/>
</dbReference>
<keyword evidence="7" id="KW-0963">Cytoplasm</keyword>
<keyword evidence="15" id="KW-0694">RNA-binding</keyword>
<feature type="region of interest" description="Disordered" evidence="22">
    <location>
        <begin position="350"/>
        <end position="379"/>
    </location>
</feature>
<keyword evidence="12" id="KW-0378">Hydrolase</keyword>
<comment type="caution">
    <text evidence="24">The sequence shown here is derived from an EMBL/GenBank/DDBJ whole genome shotgun (WGS) entry which is preliminary data.</text>
</comment>